<dbReference type="InterPro" id="IPR050464">
    <property type="entry name" value="Zeta_carotene_desat/Oxidored"/>
</dbReference>
<dbReference type="InterPro" id="IPR036188">
    <property type="entry name" value="FAD/NAD-bd_sf"/>
</dbReference>
<sequence>MAKTTMRCIRSSVKSNITLNEGTVMAASITHEHETTRAPAHRHKLARCPVAGTQTGQSMENPRYARASATPKTEVPRVVVIGGGWAGYAVAESLSTNNTPSRAVEIILLDASKGGGGGLAGGYRDSKARPFEAGIHGFWREYRNTFDVMESIEGVDIDAVLSGYTPSVLYSKNGRVALAPVLGSDQNEDRDAFEIDVPQFPQDFWNEDKIRRLIASNLPPPLDLPILAQFDEKSITASTCGNPARLRPIDLLSGLGLLGAWADFEQESPSSWKNYDSQPASLLFEKAGITSKLFEELVSPLLHVLPMCPAYDCSAAACLSCFHVFALQSKGAFDVRWCRGSIGEKIFDPWRHQLEQRGVKFRSGTKVACIKKNSSDQEEASSGHTLRRYNLQLDLMEGDSGDSIIKCDAVVLAVGAVAAGKLASSSPALSSLPSTTNFDQLRGVTCVAVRLFLKPHQIVSENLSGGCYNKTQLPPEMANAMKDSPVAVCGAGIGRISELNETGFCIYDLQRMHDEFNVDFYTNNGVARDDQMAVLEVDFYRADSFVDWDDDKIVQLSLKAISAALNTVCIDTHDIIDSKVLRARKAVSHFAPSSALLSPGTKLEKGMYIAGDWVDRTGHASWSTEKSVVTARQAASALSRDFGLKHSSCQVVPAAKDTPQLSALRRSARVLRAVSPPETLPPSPWVLAKQLMSGMKEP</sequence>
<dbReference type="PANTHER" id="PTHR42923">
    <property type="entry name" value="PROTOPORPHYRINOGEN OXIDASE"/>
    <property type="match status" value="1"/>
</dbReference>
<accession>A0ABD3PW75</accession>
<dbReference type="SUPFAM" id="SSF51905">
    <property type="entry name" value="FAD/NAD(P)-binding domain"/>
    <property type="match status" value="1"/>
</dbReference>
<dbReference type="Proteomes" id="UP001516023">
    <property type="component" value="Unassembled WGS sequence"/>
</dbReference>
<gene>
    <name evidence="1" type="ORF">HJC23_001532</name>
</gene>
<dbReference type="Pfam" id="PF13450">
    <property type="entry name" value="NAD_binding_8"/>
    <property type="match status" value="1"/>
</dbReference>
<dbReference type="PANTHER" id="PTHR42923:SF46">
    <property type="entry name" value="AMINE OXIDASE"/>
    <property type="match status" value="1"/>
</dbReference>
<reference evidence="1 2" key="1">
    <citation type="journal article" date="2020" name="G3 (Bethesda)">
        <title>Improved Reference Genome for Cyclotella cryptica CCMP332, a Model for Cell Wall Morphogenesis, Salinity Adaptation, and Lipid Production in Diatoms (Bacillariophyta).</title>
        <authorList>
            <person name="Roberts W.R."/>
            <person name="Downey K.M."/>
            <person name="Ruck E.C."/>
            <person name="Traller J.C."/>
            <person name="Alverson A.J."/>
        </authorList>
    </citation>
    <scope>NUCLEOTIDE SEQUENCE [LARGE SCALE GENOMIC DNA]</scope>
    <source>
        <strain evidence="1 2">CCMP332</strain>
    </source>
</reference>
<name>A0ABD3PW75_9STRA</name>
<evidence type="ECO:0008006" key="3">
    <source>
        <dbReference type="Google" id="ProtNLM"/>
    </source>
</evidence>
<dbReference type="AlphaFoldDB" id="A0ABD3PW75"/>
<evidence type="ECO:0000313" key="1">
    <source>
        <dbReference type="EMBL" id="KAL3792414.1"/>
    </source>
</evidence>
<dbReference type="EMBL" id="JABMIG020000102">
    <property type="protein sequence ID" value="KAL3792414.1"/>
    <property type="molecule type" value="Genomic_DNA"/>
</dbReference>
<evidence type="ECO:0000313" key="2">
    <source>
        <dbReference type="Proteomes" id="UP001516023"/>
    </source>
</evidence>
<keyword evidence="2" id="KW-1185">Reference proteome</keyword>
<organism evidence="1 2">
    <name type="scientific">Cyclotella cryptica</name>
    <dbReference type="NCBI Taxonomy" id="29204"/>
    <lineage>
        <taxon>Eukaryota</taxon>
        <taxon>Sar</taxon>
        <taxon>Stramenopiles</taxon>
        <taxon>Ochrophyta</taxon>
        <taxon>Bacillariophyta</taxon>
        <taxon>Coscinodiscophyceae</taxon>
        <taxon>Thalassiosirophycidae</taxon>
        <taxon>Stephanodiscales</taxon>
        <taxon>Stephanodiscaceae</taxon>
        <taxon>Cyclotella</taxon>
    </lineage>
</organism>
<proteinExistence type="predicted"/>
<protein>
    <recommendedName>
        <fullName evidence="3">Amine oxidase domain-containing protein</fullName>
    </recommendedName>
</protein>
<comment type="caution">
    <text evidence="1">The sequence shown here is derived from an EMBL/GenBank/DDBJ whole genome shotgun (WGS) entry which is preliminary data.</text>
</comment>